<evidence type="ECO:0000313" key="3">
    <source>
        <dbReference type="EMBL" id="SHJ29083.1"/>
    </source>
</evidence>
<reference evidence="3 4" key="1">
    <citation type="submission" date="2016-11" db="EMBL/GenBank/DDBJ databases">
        <authorList>
            <person name="Jaros S."/>
            <person name="Januszkiewicz K."/>
            <person name="Wedrychowicz H."/>
        </authorList>
    </citation>
    <scope>NUCLEOTIDE SEQUENCE [LARGE SCALE GENOMIC DNA]</scope>
    <source>
        <strain evidence="3 4">DSM 27063</strain>
    </source>
</reference>
<dbReference type="STRING" id="1168035.SAMN05444280_11576"/>
<dbReference type="Pfam" id="PF18962">
    <property type="entry name" value="Por_Secre_tail"/>
    <property type="match status" value="1"/>
</dbReference>
<dbReference type="InterPro" id="IPR026444">
    <property type="entry name" value="Secre_tail"/>
</dbReference>
<feature type="signal peptide" evidence="1">
    <location>
        <begin position="1"/>
        <end position="20"/>
    </location>
</feature>
<evidence type="ECO:0000313" key="4">
    <source>
        <dbReference type="Proteomes" id="UP000184050"/>
    </source>
</evidence>
<organism evidence="3 4">
    <name type="scientific">Tangfeifania diversioriginum</name>
    <dbReference type="NCBI Taxonomy" id="1168035"/>
    <lineage>
        <taxon>Bacteria</taxon>
        <taxon>Pseudomonadati</taxon>
        <taxon>Bacteroidota</taxon>
        <taxon>Bacteroidia</taxon>
        <taxon>Marinilabiliales</taxon>
        <taxon>Prolixibacteraceae</taxon>
        <taxon>Tangfeifania</taxon>
    </lineage>
</organism>
<dbReference type="EMBL" id="FQZE01000015">
    <property type="protein sequence ID" value="SHJ29083.1"/>
    <property type="molecule type" value="Genomic_DNA"/>
</dbReference>
<proteinExistence type="predicted"/>
<keyword evidence="1" id="KW-0732">Signal</keyword>
<dbReference type="OrthoDB" id="1091951at2"/>
<protein>
    <submittedName>
        <fullName evidence="3">Por secretion system C-terminal sorting domain-containing protein</fullName>
    </submittedName>
</protein>
<accession>A0A1M6I3R8</accession>
<dbReference type="Proteomes" id="UP000184050">
    <property type="component" value="Unassembled WGS sequence"/>
</dbReference>
<evidence type="ECO:0000256" key="1">
    <source>
        <dbReference type="SAM" id="SignalP"/>
    </source>
</evidence>
<gene>
    <name evidence="3" type="ORF">SAMN05444280_11576</name>
</gene>
<dbReference type="AlphaFoldDB" id="A0A1M6I3R8"/>
<name>A0A1M6I3R8_9BACT</name>
<dbReference type="RefSeq" id="WP_073169308.1">
    <property type="nucleotide sequence ID" value="NZ_FQZE01000015.1"/>
</dbReference>
<feature type="chain" id="PRO_5012793708" evidence="1">
    <location>
        <begin position="21"/>
        <end position="156"/>
    </location>
</feature>
<dbReference type="NCBIfam" id="TIGR04183">
    <property type="entry name" value="Por_Secre_tail"/>
    <property type="match status" value="1"/>
</dbReference>
<feature type="domain" description="Secretion system C-terminal sorting" evidence="2">
    <location>
        <begin position="82"/>
        <end position="147"/>
    </location>
</feature>
<sequence>MKKFIFILTMLLSSVVYVSAQEVISAAGETKSAAEYEVSWTIGEPVIATGSSGSYSLTQGFHQPKLTVTSTEIFADDLNIEVYPNPTREFVTINSDQLLENAEYALFSLSGEKLMEGKITNKTTKLNIESRASGSYLLKLTGENSRPLQTFKIVKR</sequence>
<keyword evidence="4" id="KW-1185">Reference proteome</keyword>
<evidence type="ECO:0000259" key="2">
    <source>
        <dbReference type="Pfam" id="PF18962"/>
    </source>
</evidence>